<sequence>MDNLENNLPGTPPTPPPVLSPQANSPGSNNNNVNPNPNDNMVNLVNSLLQQNAQMLQMLQLQNSMSTISNPVPNFNIMPDLSKTIEKFNGEGDSSQAAVWLKQIESTAVLHNWPDAFIYQTAKSNLEGAAKFWFIGRNEEITDWSTFKTAFRKTFLFSQNKTDLWRKMQECTQNQNENVSIYFHMKVSLCKSLELPFEETKEQIAIGLWSKELSNFIMSKEHCDEDTLYQDIVSYERIVSARKCRISDRREKPNAKENYNTKREHSKYDLPRITTFKNNPATRSKAIRCFNCNVIGHSAVQCTQPARQKGSCYTCGAMDHQRNNCPKNEFRMNPPKVKVESNTALFVEQHNASGYMLPICLLKDKISIYIDSIVDSGSAISLITLDTVKSFNFEFSDIPEKTFQGINQSKLEILGSVLFKMKVNDILIDLLIYVVPNETIPYKCLLGRDFMQNDKLTISFSGNKVEISSKDIENTNIDNDILHIDYVDKNEINIDINPNLNNLDRQKLVDIFMTDYVNPERPNEPMTKCEMKIVVDPNHVPFYYKPRRLSYAEKNAFQQIVVFTEVNDRIIFRLSLYQLLELIEVDDTDKDGADIYIQTSRVNLVESEEYAPSKAKRKKALDKLKFE</sequence>
<dbReference type="InterPro" id="IPR021109">
    <property type="entry name" value="Peptidase_aspartic_dom_sf"/>
</dbReference>
<dbReference type="InterPro" id="IPR050951">
    <property type="entry name" value="Retrovirus_Pol_polyprotein"/>
</dbReference>
<dbReference type="SUPFAM" id="SSF50630">
    <property type="entry name" value="Acid proteases"/>
    <property type="match status" value="1"/>
</dbReference>
<dbReference type="CDD" id="cd00303">
    <property type="entry name" value="retropepsin_like"/>
    <property type="match status" value="1"/>
</dbReference>
<dbReference type="PANTHER" id="PTHR37984">
    <property type="entry name" value="PROTEIN CBG26694"/>
    <property type="match status" value="1"/>
</dbReference>
<keyword evidence="4" id="KW-0255">Endonuclease</keyword>
<dbReference type="Gene3D" id="2.40.70.10">
    <property type="entry name" value="Acid Proteases"/>
    <property type="match status" value="1"/>
</dbReference>
<keyword evidence="3" id="KW-0540">Nuclease</keyword>
<evidence type="ECO:0000313" key="9">
    <source>
        <dbReference type="Proteomes" id="UP001652700"/>
    </source>
</evidence>
<evidence type="ECO:0000256" key="5">
    <source>
        <dbReference type="PROSITE-ProRule" id="PRU00047"/>
    </source>
</evidence>
<evidence type="ECO:0000256" key="3">
    <source>
        <dbReference type="ARBA" id="ARBA00022722"/>
    </source>
</evidence>
<dbReference type="EnsemblMetazoa" id="XM_050660513.1">
    <property type="protein sequence ID" value="XP_050516470.1"/>
    <property type="gene ID" value="LOC126891333"/>
</dbReference>
<evidence type="ECO:0000256" key="6">
    <source>
        <dbReference type="SAM" id="MobiDB-lite"/>
    </source>
</evidence>
<dbReference type="Pfam" id="PF03732">
    <property type="entry name" value="Retrotrans_gag"/>
    <property type="match status" value="1"/>
</dbReference>
<dbReference type="InterPro" id="IPR036875">
    <property type="entry name" value="Znf_CCHC_sf"/>
</dbReference>
<dbReference type="Pfam" id="PF12384">
    <property type="entry name" value="Peptidase_A2B"/>
    <property type="match status" value="1"/>
</dbReference>
<dbReference type="InterPro" id="IPR005162">
    <property type="entry name" value="Retrotrans_gag_dom"/>
</dbReference>
<dbReference type="InterPro" id="IPR001878">
    <property type="entry name" value="Znf_CCHC"/>
</dbReference>
<keyword evidence="5" id="KW-0863">Zinc-finger</keyword>
<evidence type="ECO:0000259" key="7">
    <source>
        <dbReference type="PROSITE" id="PS50158"/>
    </source>
</evidence>
<keyword evidence="2" id="KW-0548">Nucleotidyltransferase</keyword>
<dbReference type="SUPFAM" id="SSF57756">
    <property type="entry name" value="Retrovirus zinc finger-like domains"/>
    <property type="match status" value="1"/>
</dbReference>
<proteinExistence type="predicted"/>
<evidence type="ECO:0000256" key="4">
    <source>
        <dbReference type="ARBA" id="ARBA00022759"/>
    </source>
</evidence>
<keyword evidence="1" id="KW-0808">Transferase</keyword>
<evidence type="ECO:0000256" key="2">
    <source>
        <dbReference type="ARBA" id="ARBA00022695"/>
    </source>
</evidence>
<feature type="compositionally biased region" description="Pro residues" evidence="6">
    <location>
        <begin position="10"/>
        <end position="19"/>
    </location>
</feature>
<accession>A0ABM5L209</accession>
<reference evidence="8" key="1">
    <citation type="submission" date="2025-05" db="UniProtKB">
        <authorList>
            <consortium name="EnsemblMetazoa"/>
        </authorList>
    </citation>
    <scope>IDENTIFICATION</scope>
</reference>
<keyword evidence="5" id="KW-0862">Zinc</keyword>
<dbReference type="Proteomes" id="UP001652700">
    <property type="component" value="Unplaced"/>
</dbReference>
<dbReference type="Pfam" id="PF00098">
    <property type="entry name" value="zf-CCHC"/>
    <property type="match status" value="2"/>
</dbReference>
<dbReference type="PANTHER" id="PTHR37984:SF5">
    <property type="entry name" value="PROTEIN NYNRIN-LIKE"/>
    <property type="match status" value="1"/>
</dbReference>
<evidence type="ECO:0000313" key="8">
    <source>
        <dbReference type="EnsemblMetazoa" id="XP_050516470.1"/>
    </source>
</evidence>
<keyword evidence="4" id="KW-0378">Hydrolase</keyword>
<feature type="region of interest" description="Disordered" evidence="6">
    <location>
        <begin position="1"/>
        <end position="40"/>
    </location>
</feature>
<feature type="compositionally biased region" description="Low complexity" evidence="6">
    <location>
        <begin position="24"/>
        <end position="40"/>
    </location>
</feature>
<keyword evidence="9" id="KW-1185">Reference proteome</keyword>
<keyword evidence="5" id="KW-0479">Metal-binding</keyword>
<protein>
    <recommendedName>
        <fullName evidence="7">CCHC-type domain-containing protein</fullName>
    </recommendedName>
</protein>
<dbReference type="InterPro" id="IPR024650">
    <property type="entry name" value="Peptidase_A2B"/>
</dbReference>
<dbReference type="Gene3D" id="4.10.60.10">
    <property type="entry name" value="Zinc finger, CCHC-type"/>
    <property type="match status" value="1"/>
</dbReference>
<dbReference type="RefSeq" id="XP_050516470.1">
    <property type="nucleotide sequence ID" value="XM_050660513.1"/>
</dbReference>
<name>A0ABM5L209_DIAVI</name>
<dbReference type="GeneID" id="126891333"/>
<dbReference type="PROSITE" id="PS50158">
    <property type="entry name" value="ZF_CCHC"/>
    <property type="match status" value="1"/>
</dbReference>
<dbReference type="SMART" id="SM00343">
    <property type="entry name" value="ZnF_C2HC"/>
    <property type="match status" value="2"/>
</dbReference>
<evidence type="ECO:0000256" key="1">
    <source>
        <dbReference type="ARBA" id="ARBA00022679"/>
    </source>
</evidence>
<feature type="domain" description="CCHC-type" evidence="7">
    <location>
        <begin position="312"/>
        <end position="327"/>
    </location>
</feature>
<organism evidence="8 9">
    <name type="scientific">Diabrotica virgifera virgifera</name>
    <name type="common">western corn rootworm</name>
    <dbReference type="NCBI Taxonomy" id="50390"/>
    <lineage>
        <taxon>Eukaryota</taxon>
        <taxon>Metazoa</taxon>
        <taxon>Ecdysozoa</taxon>
        <taxon>Arthropoda</taxon>
        <taxon>Hexapoda</taxon>
        <taxon>Insecta</taxon>
        <taxon>Pterygota</taxon>
        <taxon>Neoptera</taxon>
        <taxon>Endopterygota</taxon>
        <taxon>Coleoptera</taxon>
        <taxon>Polyphaga</taxon>
        <taxon>Cucujiformia</taxon>
        <taxon>Chrysomeloidea</taxon>
        <taxon>Chrysomelidae</taxon>
        <taxon>Galerucinae</taxon>
        <taxon>Diabroticina</taxon>
        <taxon>Diabroticites</taxon>
        <taxon>Diabrotica</taxon>
    </lineage>
</organism>